<organism evidence="1 2">
    <name type="scientific">Acyrthosiphon pisum</name>
    <name type="common">Pea aphid</name>
    <dbReference type="NCBI Taxonomy" id="7029"/>
    <lineage>
        <taxon>Eukaryota</taxon>
        <taxon>Metazoa</taxon>
        <taxon>Ecdysozoa</taxon>
        <taxon>Arthropoda</taxon>
        <taxon>Hexapoda</taxon>
        <taxon>Insecta</taxon>
        <taxon>Pterygota</taxon>
        <taxon>Neoptera</taxon>
        <taxon>Paraneoptera</taxon>
        <taxon>Hemiptera</taxon>
        <taxon>Sternorrhyncha</taxon>
        <taxon>Aphidomorpha</taxon>
        <taxon>Aphidoidea</taxon>
        <taxon>Aphididae</taxon>
        <taxon>Macrosiphini</taxon>
        <taxon>Acyrthosiphon</taxon>
    </lineage>
</organism>
<evidence type="ECO:0000313" key="2">
    <source>
        <dbReference type="Proteomes" id="UP000007819"/>
    </source>
</evidence>
<dbReference type="EnsemblMetazoa" id="XM_008191244.1">
    <property type="protein sequence ID" value="XP_008189466.1"/>
    <property type="gene ID" value="LOC103311579"/>
</dbReference>
<dbReference type="OrthoDB" id="6624721at2759"/>
<protein>
    <recommendedName>
        <fullName evidence="3">Reverse transcriptase</fullName>
    </recommendedName>
</protein>
<dbReference type="RefSeq" id="XP_008189466.1">
    <property type="nucleotide sequence ID" value="XM_008191244.1"/>
</dbReference>
<dbReference type="GeneID" id="103311579"/>
<evidence type="ECO:0008006" key="3">
    <source>
        <dbReference type="Google" id="ProtNLM"/>
    </source>
</evidence>
<name>A0A8R2FF23_ACYPI</name>
<accession>A0A8R2FF23</accession>
<reference evidence="2" key="1">
    <citation type="submission" date="2010-06" db="EMBL/GenBank/DDBJ databases">
        <authorList>
            <person name="Jiang H."/>
            <person name="Abraham K."/>
            <person name="Ali S."/>
            <person name="Alsbrooks S.L."/>
            <person name="Anim B.N."/>
            <person name="Anosike U.S."/>
            <person name="Attaway T."/>
            <person name="Bandaranaike D.P."/>
            <person name="Battles P.K."/>
            <person name="Bell S.N."/>
            <person name="Bell A.V."/>
            <person name="Beltran B."/>
            <person name="Bickham C."/>
            <person name="Bustamante Y."/>
            <person name="Caleb T."/>
            <person name="Canada A."/>
            <person name="Cardenas V."/>
            <person name="Carter K."/>
            <person name="Chacko J."/>
            <person name="Chandrabose M.N."/>
            <person name="Chavez D."/>
            <person name="Chavez A."/>
            <person name="Chen L."/>
            <person name="Chu H.-S."/>
            <person name="Claassen K.J."/>
            <person name="Cockrell R."/>
            <person name="Collins M."/>
            <person name="Cooper J.A."/>
            <person name="Cree A."/>
            <person name="Curry S.M."/>
            <person name="Da Y."/>
            <person name="Dao M.D."/>
            <person name="Das B."/>
            <person name="Davila M.-L."/>
            <person name="Davy-Carroll L."/>
            <person name="Denson S."/>
            <person name="Dinh H."/>
            <person name="Ebong V.E."/>
            <person name="Edwards J.R."/>
            <person name="Egan A."/>
            <person name="El-Daye J."/>
            <person name="Escobedo L."/>
            <person name="Fernandez S."/>
            <person name="Fernando P.R."/>
            <person name="Flagg N."/>
            <person name="Forbes L.D."/>
            <person name="Fowler R.G."/>
            <person name="Fu Q."/>
            <person name="Gabisi R.A."/>
            <person name="Ganer J."/>
            <person name="Garbino Pronczuk A."/>
            <person name="Garcia R.M."/>
            <person name="Garner T."/>
            <person name="Garrett T.E."/>
            <person name="Gonzalez D.A."/>
            <person name="Hamid H."/>
            <person name="Hawkins E.S."/>
            <person name="Hirani K."/>
            <person name="Hogues M.E."/>
            <person name="Hollins B."/>
            <person name="Hsiao C.-H."/>
            <person name="Jabil R."/>
            <person name="James M.L."/>
            <person name="Jhangiani S.N."/>
            <person name="Johnson B."/>
            <person name="Johnson Q."/>
            <person name="Joshi V."/>
            <person name="Kalu J.B."/>
            <person name="Kam C."/>
            <person name="Kashfia A."/>
            <person name="Keebler J."/>
            <person name="Kisamo H."/>
            <person name="Kovar C.L."/>
            <person name="Lago L.A."/>
            <person name="Lai C.-Y."/>
            <person name="Laidlaw J."/>
            <person name="Lara F."/>
            <person name="Le T.-K."/>
            <person name="Lee S.L."/>
            <person name="Legall F.H."/>
            <person name="Lemon S.J."/>
            <person name="Lewis L.R."/>
            <person name="Li B."/>
            <person name="Liu Y."/>
            <person name="Liu Y.-S."/>
            <person name="Lopez J."/>
            <person name="Lozado R.J."/>
            <person name="Lu J."/>
            <person name="Madu R.C."/>
            <person name="Maheshwari M."/>
            <person name="Maheshwari R."/>
            <person name="Malloy K."/>
            <person name="Martinez E."/>
            <person name="Mathew T."/>
            <person name="Mercado I.C."/>
            <person name="Mercado C."/>
            <person name="Meyer B."/>
            <person name="Montgomery K."/>
            <person name="Morgan M.B."/>
            <person name="Munidasa M."/>
            <person name="Nazareth L.V."/>
            <person name="Nelson J."/>
            <person name="Ng B.M."/>
            <person name="Nguyen N.B."/>
            <person name="Nguyen P.Q."/>
            <person name="Nguyen T."/>
            <person name="Obregon M."/>
            <person name="Okwuonu G.O."/>
            <person name="Onwere C.G."/>
            <person name="Orozco G."/>
            <person name="Parra A."/>
            <person name="Patel S."/>
            <person name="Patil S."/>
            <person name="Perez A."/>
            <person name="Perez Y."/>
            <person name="Pham C."/>
            <person name="Primus E.L."/>
            <person name="Pu L.-L."/>
            <person name="Puazo M."/>
            <person name="Qin X."/>
            <person name="Quiroz J.B."/>
            <person name="Reese J."/>
            <person name="Richards S."/>
            <person name="Rives C.M."/>
            <person name="Robberts R."/>
            <person name="Ruiz S.J."/>
            <person name="Ruiz M.J."/>
            <person name="Santibanez J."/>
            <person name="Schneider B.W."/>
            <person name="Sisson I."/>
            <person name="Smith M."/>
            <person name="Sodergren E."/>
            <person name="Song X.-Z."/>
            <person name="Song B.B."/>
            <person name="Summersgill H."/>
            <person name="Thelus R."/>
            <person name="Thornton R.D."/>
            <person name="Trejos Z.Y."/>
            <person name="Usmani K."/>
            <person name="Vattathil S."/>
            <person name="Villasana D."/>
            <person name="Walker D.L."/>
            <person name="Wang S."/>
            <person name="Wang K."/>
            <person name="White C.S."/>
            <person name="Williams A.C."/>
            <person name="Williamson J."/>
            <person name="Wilson K."/>
            <person name="Woghiren I.O."/>
            <person name="Woodworth J.R."/>
            <person name="Worley K.C."/>
            <person name="Wright R.A."/>
            <person name="Wu W."/>
            <person name="Young L."/>
            <person name="Zhang L."/>
            <person name="Zhang J."/>
            <person name="Zhu Y."/>
            <person name="Muzny D.M."/>
            <person name="Weinstock G."/>
            <person name="Gibbs R.A."/>
        </authorList>
    </citation>
    <scope>NUCLEOTIDE SEQUENCE [LARGE SCALE GENOMIC DNA]</scope>
    <source>
        <strain evidence="2">LSR1</strain>
    </source>
</reference>
<dbReference type="AlphaFoldDB" id="A0A8R2FF23"/>
<dbReference type="KEGG" id="api:103311579"/>
<reference evidence="1" key="2">
    <citation type="submission" date="2022-06" db="UniProtKB">
        <authorList>
            <consortium name="EnsemblMetazoa"/>
        </authorList>
    </citation>
    <scope>IDENTIFICATION</scope>
</reference>
<evidence type="ECO:0000313" key="1">
    <source>
        <dbReference type="EnsemblMetazoa" id="XP_008189466.1"/>
    </source>
</evidence>
<sequence>YSRKHGEVKYHLAQFLTGHGAFGEYLHRFRRRNTDRCQLCGLSPDTPEHAIYECDAWERQRQDLAVYVGEQIKVENTVKLMMQNKENWMRIEDAVTKILKTREEVEREEERRNAI</sequence>
<dbReference type="Proteomes" id="UP000007819">
    <property type="component" value="Unassembled WGS sequence"/>
</dbReference>
<keyword evidence="2" id="KW-1185">Reference proteome</keyword>
<proteinExistence type="predicted"/>